<feature type="compositionally biased region" description="Polar residues" evidence="1">
    <location>
        <begin position="47"/>
        <end position="59"/>
    </location>
</feature>
<protein>
    <submittedName>
        <fullName evidence="2">Uncharacterized protein</fullName>
    </submittedName>
</protein>
<dbReference type="AlphaFoldDB" id="A0AAN6M9D1"/>
<accession>A0AAN6M9D1</accession>
<keyword evidence="3" id="KW-1185">Reference proteome</keyword>
<feature type="region of interest" description="Disordered" evidence="1">
    <location>
        <begin position="35"/>
        <end position="122"/>
    </location>
</feature>
<feature type="compositionally biased region" description="Polar residues" evidence="1">
    <location>
        <begin position="67"/>
        <end position="76"/>
    </location>
</feature>
<sequence length="122" mass="13341">MLSRIPTATYATSRLITRPFSTSLFRFKEGANTLGADAQANEKRMGSNPQANQPDSINKSARRDTPNTDPQSTASQEENKTGDDHPAKQPDHQQEPDRKTGIGGETEVEGGKEGLHHRGDKQ</sequence>
<dbReference type="Proteomes" id="UP001280581">
    <property type="component" value="Unassembled WGS sequence"/>
</dbReference>
<comment type="caution">
    <text evidence="2">The sequence shown here is derived from an EMBL/GenBank/DDBJ whole genome shotgun (WGS) entry which is preliminary data.</text>
</comment>
<evidence type="ECO:0000313" key="3">
    <source>
        <dbReference type="Proteomes" id="UP001280581"/>
    </source>
</evidence>
<reference evidence="2 3" key="1">
    <citation type="submission" date="2021-02" db="EMBL/GenBank/DDBJ databases">
        <title>Genome assembly of Pseudopithomyces chartarum.</title>
        <authorList>
            <person name="Jauregui R."/>
            <person name="Singh J."/>
            <person name="Voisey C."/>
        </authorList>
    </citation>
    <scope>NUCLEOTIDE SEQUENCE [LARGE SCALE GENOMIC DNA]</scope>
    <source>
        <strain evidence="2 3">AGR01</strain>
    </source>
</reference>
<gene>
    <name evidence="2" type="ORF">GRF29_1g1983617</name>
</gene>
<feature type="compositionally biased region" description="Basic and acidic residues" evidence="1">
    <location>
        <begin position="109"/>
        <end position="122"/>
    </location>
</feature>
<evidence type="ECO:0000256" key="1">
    <source>
        <dbReference type="SAM" id="MobiDB-lite"/>
    </source>
</evidence>
<organism evidence="2 3">
    <name type="scientific">Pseudopithomyces chartarum</name>
    <dbReference type="NCBI Taxonomy" id="1892770"/>
    <lineage>
        <taxon>Eukaryota</taxon>
        <taxon>Fungi</taxon>
        <taxon>Dikarya</taxon>
        <taxon>Ascomycota</taxon>
        <taxon>Pezizomycotina</taxon>
        <taxon>Dothideomycetes</taxon>
        <taxon>Pleosporomycetidae</taxon>
        <taxon>Pleosporales</taxon>
        <taxon>Massarineae</taxon>
        <taxon>Didymosphaeriaceae</taxon>
        <taxon>Pseudopithomyces</taxon>
    </lineage>
</organism>
<dbReference type="EMBL" id="WVTA01000001">
    <property type="protein sequence ID" value="KAK3217112.1"/>
    <property type="molecule type" value="Genomic_DNA"/>
</dbReference>
<proteinExistence type="predicted"/>
<feature type="compositionally biased region" description="Basic and acidic residues" evidence="1">
    <location>
        <begin position="77"/>
        <end position="100"/>
    </location>
</feature>
<name>A0AAN6M9D1_9PLEO</name>
<evidence type="ECO:0000313" key="2">
    <source>
        <dbReference type="EMBL" id="KAK3217112.1"/>
    </source>
</evidence>